<gene>
    <name evidence="2" type="ORF">SAMN04488070_1084</name>
</gene>
<proteinExistence type="predicted"/>
<dbReference type="RefSeq" id="WP_092856078.1">
    <property type="nucleotide sequence ID" value="NZ_FOYU01000001.1"/>
</dbReference>
<organism evidence="2 3">
    <name type="scientific">Pseudidiomarina maritima</name>
    <dbReference type="NCBI Taxonomy" id="519453"/>
    <lineage>
        <taxon>Bacteria</taxon>
        <taxon>Pseudomonadati</taxon>
        <taxon>Pseudomonadota</taxon>
        <taxon>Gammaproteobacteria</taxon>
        <taxon>Alteromonadales</taxon>
        <taxon>Idiomarinaceae</taxon>
        <taxon>Pseudidiomarina</taxon>
    </lineage>
</organism>
<dbReference type="SUPFAM" id="SSF53474">
    <property type="entry name" value="alpha/beta-Hydrolases"/>
    <property type="match status" value="1"/>
</dbReference>
<dbReference type="AlphaFoldDB" id="A0A1I6GQE8"/>
<dbReference type="Pfam" id="PF12697">
    <property type="entry name" value="Abhydrolase_6"/>
    <property type="match status" value="1"/>
</dbReference>
<dbReference type="Gene3D" id="3.40.50.1820">
    <property type="entry name" value="alpha/beta hydrolase"/>
    <property type="match status" value="1"/>
</dbReference>
<reference evidence="3" key="1">
    <citation type="submission" date="2016-10" db="EMBL/GenBank/DDBJ databases">
        <authorList>
            <person name="Varghese N."/>
            <person name="Submissions S."/>
        </authorList>
    </citation>
    <scope>NUCLEOTIDE SEQUENCE [LARGE SCALE GENOMIC DNA]</scope>
    <source>
        <strain evidence="3">CGMCC 1.7285</strain>
    </source>
</reference>
<dbReference type="Proteomes" id="UP000199424">
    <property type="component" value="Unassembled WGS sequence"/>
</dbReference>
<feature type="domain" description="AB hydrolase-1" evidence="1">
    <location>
        <begin position="78"/>
        <end position="350"/>
    </location>
</feature>
<evidence type="ECO:0000313" key="3">
    <source>
        <dbReference type="Proteomes" id="UP000199424"/>
    </source>
</evidence>
<dbReference type="PROSITE" id="PS51257">
    <property type="entry name" value="PROKAR_LIPOPROTEIN"/>
    <property type="match status" value="1"/>
</dbReference>
<dbReference type="EMBL" id="FOYU01000001">
    <property type="protein sequence ID" value="SFR44453.1"/>
    <property type="molecule type" value="Genomic_DNA"/>
</dbReference>
<sequence length="361" mass="40480">MRLVINIVLVFTLTHTLAGCQGPSRHSDAVAMNASKQISDVCSTAEQPDLPKYSCLVTSGEGQFHVRAMGLNNRGPAVVLLAGPNYNFHSDSAWFAALQPLLAKQYRVYSVDRLGNAFSSSSDDLSYRRFADDLAQVMQQLKEPQLAVVAFASASISARWFYELHGEQFDIEAMLYIDPDIPLAHSLSLYQGYPADWYRDNLAALLPHLAAGNWTERTKDKLDVEYQQIKQWANEYGTAVDWRYLEQVMQQRLLISHQQARAREIAAYISDLDSYARLPMITAIPVSVIDSDFEQKDITAAADDAELLAALQKWQQEGSAWSAEQASVSNGQYIPLSESDHMVPLQQPQVIQQALEWLLHQ</sequence>
<keyword evidence="3" id="KW-1185">Reference proteome</keyword>
<accession>A0A1I6GQE8</accession>
<protein>
    <submittedName>
        <fullName evidence="2">Pimeloyl-ACP methyl ester carboxylesterase</fullName>
    </submittedName>
</protein>
<evidence type="ECO:0000313" key="2">
    <source>
        <dbReference type="EMBL" id="SFR44453.1"/>
    </source>
</evidence>
<dbReference type="InterPro" id="IPR029058">
    <property type="entry name" value="AB_hydrolase_fold"/>
</dbReference>
<dbReference type="InterPro" id="IPR000073">
    <property type="entry name" value="AB_hydrolase_1"/>
</dbReference>
<name>A0A1I6GQE8_9GAMM</name>
<evidence type="ECO:0000259" key="1">
    <source>
        <dbReference type="Pfam" id="PF12697"/>
    </source>
</evidence>